<feature type="compositionally biased region" description="Polar residues" evidence="2">
    <location>
        <begin position="373"/>
        <end position="396"/>
    </location>
</feature>
<protein>
    <recommendedName>
        <fullName evidence="3">B box-type domain-containing protein</fullName>
    </recommendedName>
</protein>
<dbReference type="EMBL" id="CACVKT020008450">
    <property type="protein sequence ID" value="CAC5415608.1"/>
    <property type="molecule type" value="Genomic_DNA"/>
</dbReference>
<dbReference type="Pfam" id="PF13843">
    <property type="entry name" value="DDE_Tnp_1_7"/>
    <property type="match status" value="1"/>
</dbReference>
<name>A0A6J8E6A0_MYTCO</name>
<evidence type="ECO:0000313" key="5">
    <source>
        <dbReference type="Proteomes" id="UP000507470"/>
    </source>
</evidence>
<dbReference type="GO" id="GO:0008270">
    <property type="term" value="F:zinc ion binding"/>
    <property type="evidence" value="ECO:0007669"/>
    <property type="project" value="UniProtKB-KW"/>
</dbReference>
<keyword evidence="1" id="KW-0479">Metal-binding</keyword>
<dbReference type="PANTHER" id="PTHR46599:SF2">
    <property type="entry name" value="PIGGYBAC TRANSPOSABLE ELEMENT-DERIVED PROTEIN 4-LIKE"/>
    <property type="match status" value="1"/>
</dbReference>
<keyword evidence="1" id="KW-0863">Zinc-finger</keyword>
<feature type="region of interest" description="Disordered" evidence="2">
    <location>
        <begin position="373"/>
        <end position="417"/>
    </location>
</feature>
<dbReference type="PANTHER" id="PTHR46599">
    <property type="entry name" value="PIGGYBAC TRANSPOSABLE ELEMENT-DERIVED PROTEIN 4"/>
    <property type="match status" value="1"/>
</dbReference>
<organism evidence="4 5">
    <name type="scientific">Mytilus coruscus</name>
    <name type="common">Sea mussel</name>
    <dbReference type="NCBI Taxonomy" id="42192"/>
    <lineage>
        <taxon>Eukaryota</taxon>
        <taxon>Metazoa</taxon>
        <taxon>Spiralia</taxon>
        <taxon>Lophotrochozoa</taxon>
        <taxon>Mollusca</taxon>
        <taxon>Bivalvia</taxon>
        <taxon>Autobranchia</taxon>
        <taxon>Pteriomorphia</taxon>
        <taxon>Mytilida</taxon>
        <taxon>Mytiloidea</taxon>
        <taxon>Mytilidae</taxon>
        <taxon>Mytilinae</taxon>
        <taxon>Mytilus</taxon>
    </lineage>
</organism>
<evidence type="ECO:0000256" key="1">
    <source>
        <dbReference type="PROSITE-ProRule" id="PRU00024"/>
    </source>
</evidence>
<gene>
    <name evidence="4" type="ORF">MCOR_48296</name>
</gene>
<dbReference type="OrthoDB" id="8819525at2759"/>
<feature type="domain" description="B box-type" evidence="3">
    <location>
        <begin position="425"/>
        <end position="468"/>
    </location>
</feature>
<sequence>MAEIFDSSDSKSDGFELQDINAAEERYLQHIDALNNIDSDIEFSDVDFDENEGFNSDDDNVALLKKMQNGVMNLGRLEEKFSRNRYEELQRYLYAADTRHNPPRLQPGHDKLAHVRPILEINRDNSLQEYKPHMIVSIDEAMIGFNGRLGFKQYVLLKPTKRGIKVWVRTDPNNGYINDFQVYTGKTANNPELNLGKRVVLDLMTPVFGLGHHLYCDSFFTSPDLFINLWDHGTYAFGTVRANRKGLLAGLDHIKLKEQGQFVVKQKNYMLVTVWRDKKNINLLSTNCYGEPDKVNRKQKDGTIKEVACPLSVKYYNIYMNGVDHADQLRSTYNISRKCLKWWKYLFNFLVDMSIGNAYLLMRESVNHQIVTKKQQPTTNDSARVQNETSSPNARTISWEKEKSVDQRPVPQPTNHSIENTLKKRTCKMCTQNKIRKEPKTLCAQCKENLCTECFRPYHRKLFPHLFL</sequence>
<keyword evidence="5" id="KW-1185">Reference proteome</keyword>
<dbReference type="InterPro" id="IPR000315">
    <property type="entry name" value="Znf_B-box"/>
</dbReference>
<dbReference type="AlphaFoldDB" id="A0A6J8E6A0"/>
<dbReference type="PROSITE" id="PS50119">
    <property type="entry name" value="ZF_BBOX"/>
    <property type="match status" value="1"/>
</dbReference>
<evidence type="ECO:0000259" key="3">
    <source>
        <dbReference type="PROSITE" id="PS50119"/>
    </source>
</evidence>
<accession>A0A6J8E6A0</accession>
<evidence type="ECO:0000313" key="4">
    <source>
        <dbReference type="EMBL" id="CAC5415608.1"/>
    </source>
</evidence>
<dbReference type="InterPro" id="IPR029526">
    <property type="entry name" value="PGBD"/>
</dbReference>
<reference evidence="4 5" key="1">
    <citation type="submission" date="2020-06" db="EMBL/GenBank/DDBJ databases">
        <authorList>
            <person name="Li R."/>
            <person name="Bekaert M."/>
        </authorList>
    </citation>
    <scope>NUCLEOTIDE SEQUENCE [LARGE SCALE GENOMIC DNA]</scope>
    <source>
        <strain evidence="5">wild</strain>
    </source>
</reference>
<evidence type="ECO:0000256" key="2">
    <source>
        <dbReference type="SAM" id="MobiDB-lite"/>
    </source>
</evidence>
<proteinExistence type="predicted"/>
<keyword evidence="1" id="KW-0862">Zinc</keyword>
<dbReference type="Proteomes" id="UP000507470">
    <property type="component" value="Unassembled WGS sequence"/>
</dbReference>